<dbReference type="OrthoDB" id="9801454at2"/>
<proteinExistence type="inferred from homology"/>
<dbReference type="Pfam" id="PF00994">
    <property type="entry name" value="MoCF_biosynth"/>
    <property type="match status" value="1"/>
</dbReference>
<dbReference type="NCBIfam" id="TIGR00200">
    <property type="entry name" value="cinA_nterm"/>
    <property type="match status" value="1"/>
</dbReference>
<comment type="similarity">
    <text evidence="1">Belongs to the CinA family.</text>
</comment>
<dbReference type="PANTHER" id="PTHR13939:SF0">
    <property type="entry name" value="NMN AMIDOHYDROLASE-LIKE PROTEIN YFAY"/>
    <property type="match status" value="1"/>
</dbReference>
<dbReference type="eggNOG" id="COG1058">
    <property type="taxonomic scope" value="Bacteria"/>
</dbReference>
<dbReference type="Gene3D" id="3.90.950.20">
    <property type="entry name" value="CinA-like"/>
    <property type="match status" value="1"/>
</dbReference>
<dbReference type="HAMAP" id="MF_00226_B">
    <property type="entry name" value="CinA_B"/>
    <property type="match status" value="1"/>
</dbReference>
<protein>
    <recommendedName>
        <fullName evidence="1">Putative competence-damage inducible protein</fullName>
    </recommendedName>
</protein>
<dbReference type="InterPro" id="IPR008136">
    <property type="entry name" value="CinA_C"/>
</dbReference>
<dbReference type="Proteomes" id="UP000215383">
    <property type="component" value="Chromosome 1"/>
</dbReference>
<dbReference type="SMART" id="SM00852">
    <property type="entry name" value="MoCF_biosynth"/>
    <property type="match status" value="1"/>
</dbReference>
<dbReference type="InterPro" id="IPR041424">
    <property type="entry name" value="CinA_KH"/>
</dbReference>
<dbReference type="NCBIfam" id="TIGR00199">
    <property type="entry name" value="PncC_domain"/>
    <property type="match status" value="1"/>
</dbReference>
<dbReference type="InterPro" id="IPR036425">
    <property type="entry name" value="MoaB/Mog-like_dom_sf"/>
</dbReference>
<dbReference type="Gene3D" id="3.30.70.2860">
    <property type="match status" value="1"/>
</dbReference>
<dbReference type="InterPro" id="IPR001453">
    <property type="entry name" value="MoaB/Mog_dom"/>
</dbReference>
<evidence type="ECO:0000313" key="3">
    <source>
        <dbReference type="EMBL" id="SNU99457.1"/>
    </source>
</evidence>
<name>A0A239TNQ0_9FIRM</name>
<dbReference type="Pfam" id="PF18146">
    <property type="entry name" value="CinA_KH"/>
    <property type="match status" value="1"/>
</dbReference>
<feature type="domain" description="MoaB/Mog" evidence="2">
    <location>
        <begin position="4"/>
        <end position="171"/>
    </location>
</feature>
<dbReference type="PANTHER" id="PTHR13939">
    <property type="entry name" value="NICOTINAMIDE-NUCLEOTIDE AMIDOHYDROLASE PNCC"/>
    <property type="match status" value="1"/>
</dbReference>
<gene>
    <name evidence="3" type="primary">yfaY</name>
    <name evidence="1" type="synonym">cinA</name>
    <name evidence="3" type="ORF">SAMEA4364220_01116</name>
</gene>
<evidence type="ECO:0000256" key="1">
    <source>
        <dbReference type="HAMAP-Rule" id="MF_00226"/>
    </source>
</evidence>
<dbReference type="Pfam" id="PF02464">
    <property type="entry name" value="CinA"/>
    <property type="match status" value="1"/>
</dbReference>
<dbReference type="Gene3D" id="3.40.980.10">
    <property type="entry name" value="MoaB/Mog-like domain"/>
    <property type="match status" value="1"/>
</dbReference>
<dbReference type="GeneID" id="78507124"/>
<dbReference type="NCBIfam" id="NF001813">
    <property type="entry name" value="PRK00549.1"/>
    <property type="match status" value="1"/>
</dbReference>
<accession>A0A239TNQ0</accession>
<evidence type="ECO:0000259" key="2">
    <source>
        <dbReference type="SMART" id="SM00852"/>
    </source>
</evidence>
<dbReference type="AlphaFoldDB" id="A0A239TNQ0"/>
<reference evidence="3 4" key="1">
    <citation type="submission" date="2017-06" db="EMBL/GenBank/DDBJ databases">
        <authorList>
            <consortium name="Pathogen Informatics"/>
        </authorList>
    </citation>
    <scope>NUCLEOTIDE SEQUENCE [LARGE SCALE GENOMIC DNA]</scope>
    <source>
        <strain evidence="3 4">NCTC10570</strain>
    </source>
</reference>
<dbReference type="InterPro" id="IPR036653">
    <property type="entry name" value="CinA-like_C"/>
</dbReference>
<dbReference type="NCBIfam" id="TIGR00177">
    <property type="entry name" value="molyb_syn"/>
    <property type="match status" value="1"/>
</dbReference>
<dbReference type="CDD" id="cd00885">
    <property type="entry name" value="cinA"/>
    <property type="match status" value="1"/>
</dbReference>
<sequence length="416" mass="45945">MIVEIVTTGSELLLGQIVNTNAAYMSSRLNDLGFDVLYQTTVGDNHDRMKAVLEHALSRADIVITSGGLGPTQGDITKEVSAEIFGRKMKVHEESKRRMEEKFIQRHVTWTENNMRQVILPEGAEVFLNYNGIASGVVLENNGKYLINLPGPPSEMKDMFERSLKPFLKRKFGFKHVIVSKVLNTMGLGESLLETKIKDLILAQSNPTLALLIRPAGVIIRITAKADTREQAEILIEEMEAKIRERVGKYIYSIDDEKMEQVVAKLLKDNCLKVACAESCTGGMLSQRLTSIPGSSAYLDGSVVTYSNDIKMKFLCVDENLLKSKGAVCAEVAGQMAEGIMQLMEANLGIGITGIAGPTGGSKEKPVGLVYIAVAGKYGTKVTENYFSGERDQIRYRATQQALSMLRHYIMEHDKL</sequence>
<evidence type="ECO:0000313" key="4">
    <source>
        <dbReference type="Proteomes" id="UP000215383"/>
    </source>
</evidence>
<dbReference type="eggNOG" id="COG1546">
    <property type="taxonomic scope" value="Bacteria"/>
</dbReference>
<dbReference type="SUPFAM" id="SSF53218">
    <property type="entry name" value="Molybdenum cofactor biosynthesis proteins"/>
    <property type="match status" value="1"/>
</dbReference>
<dbReference type="RefSeq" id="WP_027889764.1">
    <property type="nucleotide sequence ID" value="NZ_CASFMS010000006.1"/>
</dbReference>
<dbReference type="EMBL" id="LT906446">
    <property type="protein sequence ID" value="SNU99457.1"/>
    <property type="molecule type" value="Genomic_DNA"/>
</dbReference>
<dbReference type="PIRSF" id="PIRSF006728">
    <property type="entry name" value="CinA"/>
    <property type="match status" value="1"/>
</dbReference>
<keyword evidence="4" id="KW-1185">Reference proteome</keyword>
<dbReference type="InterPro" id="IPR050101">
    <property type="entry name" value="CinA"/>
</dbReference>
<organism evidence="3 4">
    <name type="scientific">Megamonas hypermegale</name>
    <dbReference type="NCBI Taxonomy" id="158847"/>
    <lineage>
        <taxon>Bacteria</taxon>
        <taxon>Bacillati</taxon>
        <taxon>Bacillota</taxon>
        <taxon>Negativicutes</taxon>
        <taxon>Selenomonadales</taxon>
        <taxon>Selenomonadaceae</taxon>
        <taxon>Megamonas</taxon>
    </lineage>
</organism>
<dbReference type="SUPFAM" id="SSF142433">
    <property type="entry name" value="CinA-like"/>
    <property type="match status" value="1"/>
</dbReference>
<dbReference type="InterPro" id="IPR008135">
    <property type="entry name" value="Competence-induced_CinA"/>
</dbReference>